<dbReference type="InterPro" id="IPR036259">
    <property type="entry name" value="MFS_trans_sf"/>
</dbReference>
<dbReference type="SUPFAM" id="SSF103473">
    <property type="entry name" value="MFS general substrate transporter"/>
    <property type="match status" value="1"/>
</dbReference>
<feature type="transmembrane region" description="Helical" evidence="1">
    <location>
        <begin position="118"/>
        <end position="135"/>
    </location>
</feature>
<proteinExistence type="predicted"/>
<dbReference type="Proteomes" id="UP000318717">
    <property type="component" value="Unassembled WGS sequence"/>
</dbReference>
<feature type="transmembrane region" description="Helical" evidence="1">
    <location>
        <begin position="471"/>
        <end position="492"/>
    </location>
</feature>
<name>A0A4Y3HUP1_9VIBR</name>
<feature type="transmembrane region" description="Helical" evidence="1">
    <location>
        <begin position="94"/>
        <end position="111"/>
    </location>
</feature>
<gene>
    <name evidence="2" type="ORF">VIN01S_16000</name>
</gene>
<keyword evidence="1" id="KW-0812">Transmembrane</keyword>
<accession>A0A4Y3HUP1</accession>
<dbReference type="InterPro" id="IPR006726">
    <property type="entry name" value="PHBA_efflux_AaeB/fusaric-R"/>
</dbReference>
<feature type="transmembrane region" description="Helical" evidence="1">
    <location>
        <begin position="147"/>
        <end position="168"/>
    </location>
</feature>
<protein>
    <recommendedName>
        <fullName evidence="4">Fusaric acid resistance protein</fullName>
    </recommendedName>
</protein>
<feature type="transmembrane region" description="Helical" evidence="1">
    <location>
        <begin position="420"/>
        <end position="438"/>
    </location>
</feature>
<keyword evidence="1" id="KW-0472">Membrane</keyword>
<feature type="transmembrane region" description="Helical" evidence="1">
    <location>
        <begin position="17"/>
        <end position="35"/>
    </location>
</feature>
<feature type="transmembrane region" description="Helical" evidence="1">
    <location>
        <begin position="323"/>
        <end position="345"/>
    </location>
</feature>
<keyword evidence="3" id="KW-1185">Reference proteome</keyword>
<dbReference type="GO" id="GO:0022857">
    <property type="term" value="F:transmembrane transporter activity"/>
    <property type="evidence" value="ECO:0007669"/>
    <property type="project" value="InterPro"/>
</dbReference>
<feature type="transmembrane region" description="Helical" evidence="1">
    <location>
        <begin position="395"/>
        <end position="414"/>
    </location>
</feature>
<dbReference type="AlphaFoldDB" id="A0A4Y3HUP1"/>
<dbReference type="EMBL" id="BJLF01000006">
    <property type="protein sequence ID" value="GEA50796.1"/>
    <property type="molecule type" value="Genomic_DNA"/>
</dbReference>
<evidence type="ECO:0000313" key="3">
    <source>
        <dbReference type="Proteomes" id="UP000318717"/>
    </source>
</evidence>
<evidence type="ECO:0000313" key="2">
    <source>
        <dbReference type="EMBL" id="GEA50796.1"/>
    </source>
</evidence>
<feature type="transmembrane region" description="Helical" evidence="1">
    <location>
        <begin position="70"/>
        <end position="88"/>
    </location>
</feature>
<evidence type="ECO:0000256" key="1">
    <source>
        <dbReference type="SAM" id="Phobius"/>
    </source>
</evidence>
<reference evidence="2 3" key="1">
    <citation type="submission" date="2019-06" db="EMBL/GenBank/DDBJ databases">
        <title>Whole genome shotgun sequence of Vibrio inusitatus NBRC 102082.</title>
        <authorList>
            <person name="Hosoyama A."/>
            <person name="Uohara A."/>
            <person name="Ohji S."/>
            <person name="Ichikawa N."/>
        </authorList>
    </citation>
    <scope>NUCLEOTIDE SEQUENCE [LARGE SCALE GENOMIC DNA]</scope>
    <source>
        <strain evidence="2 3">NBRC 102082</strain>
    </source>
</reference>
<sequence>MAQLQALQLTPLTKMNLHYLSALRIALSIMLTWIAALQFDLPASTAAMSAAAISLIPSRGEFFIKALGRVVGTLMGFVAVIFICAPFSGDSYHFVYVVIGVIIVGSIGISLSRGSFRYSWPIFNLTVASICFPIINSLSLDTIIDSVINRGGAILISVICSILVQAVIPSEKSTSNYVKTKAKLDDELTILLSSFMTNDIYNNAVKFMSSIRGYKKSVNTIKSDPTYYDIKELIINPHYYYLLLYKLISLNQFAVKSDIDDGKISEFRDLSIQTFKSQDSTDVVEFINNLEESTSADVKSFTDVARDFTDTLTHKKSPNNILLAIRCYFAFLNVPAVALAFVNALRVFIALMCINEYSVSTQWDFGYQAMMNTAISLSMLMFVPIPNFKALKYQFITKLGCILFALFFNFSIMPSIDNPIVYFTVNLLLIYVYSLVYMNSNRFKLIGMYYLLFWSIFIDSSNIPSYDFSHFINQSTAVLLSLIVCTIMHLLISDPDEELKFSIAIFFANTIKKLFRIRSNSNSLIMTLSFINAFTHTKQNSNSKLNNYLGL</sequence>
<feature type="transmembrane region" description="Helical" evidence="1">
    <location>
        <begin position="365"/>
        <end position="383"/>
    </location>
</feature>
<comment type="caution">
    <text evidence="2">The sequence shown here is derived from an EMBL/GenBank/DDBJ whole genome shotgun (WGS) entry which is preliminary data.</text>
</comment>
<dbReference type="GO" id="GO:0005886">
    <property type="term" value="C:plasma membrane"/>
    <property type="evidence" value="ECO:0007669"/>
    <property type="project" value="InterPro"/>
</dbReference>
<feature type="transmembrane region" description="Helical" evidence="1">
    <location>
        <begin position="445"/>
        <end position="465"/>
    </location>
</feature>
<dbReference type="OrthoDB" id="9807111at2"/>
<organism evidence="2 3">
    <name type="scientific">Vibrio inusitatus NBRC 102082</name>
    <dbReference type="NCBI Taxonomy" id="1219070"/>
    <lineage>
        <taxon>Bacteria</taxon>
        <taxon>Pseudomonadati</taxon>
        <taxon>Pseudomonadota</taxon>
        <taxon>Gammaproteobacteria</taxon>
        <taxon>Vibrionales</taxon>
        <taxon>Vibrionaceae</taxon>
        <taxon>Vibrio</taxon>
    </lineage>
</organism>
<evidence type="ECO:0008006" key="4">
    <source>
        <dbReference type="Google" id="ProtNLM"/>
    </source>
</evidence>
<dbReference type="Pfam" id="PF04632">
    <property type="entry name" value="FUSC"/>
    <property type="match status" value="2"/>
</dbReference>
<dbReference type="RefSeq" id="WP_141345139.1">
    <property type="nucleotide sequence ID" value="NZ_BJLF01000006.1"/>
</dbReference>
<keyword evidence="1" id="KW-1133">Transmembrane helix</keyword>